<dbReference type="SUPFAM" id="SSF52540">
    <property type="entry name" value="P-loop containing nucleoside triphosphate hydrolases"/>
    <property type="match status" value="1"/>
</dbReference>
<comment type="caution">
    <text evidence="12">The sequence shown here is derived from an EMBL/GenBank/DDBJ whole genome shotgun (WGS) entry which is preliminary data.</text>
</comment>
<comment type="similarity">
    <text evidence="2 10">Belongs to the TRAFAC class TrmE-Era-EngA-EngB-Septin-like GTPase superfamily. EngB GTPase family.</text>
</comment>
<evidence type="ECO:0000256" key="2">
    <source>
        <dbReference type="ARBA" id="ARBA00009638"/>
    </source>
</evidence>
<evidence type="ECO:0000256" key="6">
    <source>
        <dbReference type="ARBA" id="ARBA00022842"/>
    </source>
</evidence>
<evidence type="ECO:0000256" key="3">
    <source>
        <dbReference type="ARBA" id="ARBA00022618"/>
    </source>
</evidence>
<dbReference type="GO" id="GO:0005525">
    <property type="term" value="F:GTP binding"/>
    <property type="evidence" value="ECO:0007669"/>
    <property type="project" value="UniProtKB-UniRule"/>
</dbReference>
<organism evidence="12 13">
    <name type="scientific">Candidatus Oscillibacter excrementigallinarum</name>
    <dbReference type="NCBI Taxonomy" id="2838716"/>
    <lineage>
        <taxon>Bacteria</taxon>
        <taxon>Bacillati</taxon>
        <taxon>Bacillota</taxon>
        <taxon>Clostridia</taxon>
        <taxon>Eubacteriales</taxon>
        <taxon>Oscillospiraceae</taxon>
        <taxon>Oscillibacter</taxon>
    </lineage>
</organism>
<evidence type="ECO:0000256" key="8">
    <source>
        <dbReference type="ARBA" id="ARBA00023210"/>
    </source>
</evidence>
<dbReference type="NCBIfam" id="TIGR03598">
    <property type="entry name" value="GTPase_YsxC"/>
    <property type="match status" value="1"/>
</dbReference>
<dbReference type="InterPro" id="IPR030393">
    <property type="entry name" value="G_ENGB_dom"/>
</dbReference>
<dbReference type="EMBL" id="DWZJ01000009">
    <property type="protein sequence ID" value="HJB12334.1"/>
    <property type="molecule type" value="Genomic_DNA"/>
</dbReference>
<evidence type="ECO:0000256" key="4">
    <source>
        <dbReference type="ARBA" id="ARBA00022723"/>
    </source>
</evidence>
<accession>A0A9D2RQE9</accession>
<keyword evidence="6" id="KW-0460">Magnesium</keyword>
<keyword evidence="4" id="KW-0479">Metal-binding</keyword>
<evidence type="ECO:0000256" key="10">
    <source>
        <dbReference type="HAMAP-Rule" id="MF_00321"/>
    </source>
</evidence>
<dbReference type="GO" id="GO:0046872">
    <property type="term" value="F:metal ion binding"/>
    <property type="evidence" value="ECO:0007669"/>
    <property type="project" value="UniProtKB-KW"/>
</dbReference>
<dbReference type="InterPro" id="IPR006073">
    <property type="entry name" value="GTP-bd"/>
</dbReference>
<reference evidence="12" key="2">
    <citation type="submission" date="2021-04" db="EMBL/GenBank/DDBJ databases">
        <authorList>
            <person name="Gilroy R."/>
        </authorList>
    </citation>
    <scope>NUCLEOTIDE SEQUENCE</scope>
    <source>
        <strain evidence="12">ChiBcec18-1249</strain>
    </source>
</reference>
<comment type="function">
    <text evidence="10">Necessary for normal cell division and for the maintenance of normal septation.</text>
</comment>
<protein>
    <recommendedName>
        <fullName evidence="10">Probable GTP-binding protein EngB</fullName>
    </recommendedName>
</protein>
<comment type="cofactor">
    <cofactor evidence="1">
        <name>Mg(2+)</name>
        <dbReference type="ChEBI" id="CHEBI:18420"/>
    </cofactor>
</comment>
<proteinExistence type="inferred from homology"/>
<dbReference type="Pfam" id="PF01926">
    <property type="entry name" value="MMR_HSR1"/>
    <property type="match status" value="1"/>
</dbReference>
<evidence type="ECO:0000256" key="7">
    <source>
        <dbReference type="ARBA" id="ARBA00023134"/>
    </source>
</evidence>
<evidence type="ECO:0000259" key="11">
    <source>
        <dbReference type="PROSITE" id="PS51706"/>
    </source>
</evidence>
<evidence type="ECO:0000313" key="13">
    <source>
        <dbReference type="Proteomes" id="UP000823824"/>
    </source>
</evidence>
<evidence type="ECO:0000256" key="9">
    <source>
        <dbReference type="ARBA" id="ARBA00023306"/>
    </source>
</evidence>
<keyword evidence="3 10" id="KW-0132">Cell division</keyword>
<dbReference type="InterPro" id="IPR019987">
    <property type="entry name" value="GTP-bd_ribosome_bio_YsxC"/>
</dbReference>
<dbReference type="GO" id="GO:0005829">
    <property type="term" value="C:cytosol"/>
    <property type="evidence" value="ECO:0007669"/>
    <property type="project" value="TreeGrafter"/>
</dbReference>
<keyword evidence="5 10" id="KW-0547">Nucleotide-binding</keyword>
<sequence length="198" mass="22235">MALNFNKAEFVRSAGVQRDFIRDGLPQFAFAGRSNVGKSSVINRLVGRKNLAYVGASPGKTTQVNYFLIDRRAYLVDLPGYGYAKVSQAEKERWAKLMETYFQQEADRITAGVLIVDIRHKPTANDLTMHDWFRQTGCPEIVVANKLDKLKKSQVEPAMTLIRETLELTERDLLIPFSAEKGDGRDELIRHLTAACGG</sequence>
<keyword evidence="9 10" id="KW-0131">Cell cycle</keyword>
<dbReference type="GO" id="GO:0000917">
    <property type="term" value="P:division septum assembly"/>
    <property type="evidence" value="ECO:0007669"/>
    <property type="project" value="UniProtKB-KW"/>
</dbReference>
<keyword evidence="7 10" id="KW-0342">GTP-binding</keyword>
<feature type="domain" description="EngB-type G" evidence="11">
    <location>
        <begin position="24"/>
        <end position="198"/>
    </location>
</feature>
<evidence type="ECO:0000313" key="12">
    <source>
        <dbReference type="EMBL" id="HJB12334.1"/>
    </source>
</evidence>
<dbReference type="HAMAP" id="MF_00321">
    <property type="entry name" value="GTPase_EngB"/>
    <property type="match status" value="1"/>
</dbReference>
<dbReference type="CDD" id="cd01876">
    <property type="entry name" value="YihA_EngB"/>
    <property type="match status" value="1"/>
</dbReference>
<dbReference type="Gene3D" id="3.40.50.300">
    <property type="entry name" value="P-loop containing nucleotide triphosphate hydrolases"/>
    <property type="match status" value="1"/>
</dbReference>
<dbReference type="PROSITE" id="PS51706">
    <property type="entry name" value="G_ENGB"/>
    <property type="match status" value="1"/>
</dbReference>
<dbReference type="AlphaFoldDB" id="A0A9D2RQE9"/>
<dbReference type="InterPro" id="IPR027417">
    <property type="entry name" value="P-loop_NTPase"/>
</dbReference>
<keyword evidence="8 10" id="KW-0717">Septation</keyword>
<evidence type="ECO:0000256" key="1">
    <source>
        <dbReference type="ARBA" id="ARBA00001946"/>
    </source>
</evidence>
<dbReference type="PANTHER" id="PTHR11649:SF13">
    <property type="entry name" value="ENGB-TYPE G DOMAIN-CONTAINING PROTEIN"/>
    <property type="match status" value="1"/>
</dbReference>
<gene>
    <name evidence="12" type="primary">yihA</name>
    <name evidence="10" type="synonym">engB</name>
    <name evidence="12" type="ORF">H9787_01320</name>
</gene>
<name>A0A9D2RQE9_9FIRM</name>
<dbReference type="Proteomes" id="UP000823824">
    <property type="component" value="Unassembled WGS sequence"/>
</dbReference>
<reference evidence="12" key="1">
    <citation type="journal article" date="2021" name="PeerJ">
        <title>Extensive microbial diversity within the chicken gut microbiome revealed by metagenomics and culture.</title>
        <authorList>
            <person name="Gilroy R."/>
            <person name="Ravi A."/>
            <person name="Getino M."/>
            <person name="Pursley I."/>
            <person name="Horton D.L."/>
            <person name="Alikhan N.F."/>
            <person name="Baker D."/>
            <person name="Gharbi K."/>
            <person name="Hall N."/>
            <person name="Watson M."/>
            <person name="Adriaenssens E.M."/>
            <person name="Foster-Nyarko E."/>
            <person name="Jarju S."/>
            <person name="Secka A."/>
            <person name="Antonio M."/>
            <person name="Oren A."/>
            <person name="Chaudhuri R.R."/>
            <person name="La Ragione R."/>
            <person name="Hildebrand F."/>
            <person name="Pallen M.J."/>
        </authorList>
    </citation>
    <scope>NUCLEOTIDE SEQUENCE</scope>
    <source>
        <strain evidence="12">ChiBcec18-1249</strain>
    </source>
</reference>
<evidence type="ECO:0000256" key="5">
    <source>
        <dbReference type="ARBA" id="ARBA00022741"/>
    </source>
</evidence>
<dbReference type="PANTHER" id="PTHR11649">
    <property type="entry name" value="MSS1/TRME-RELATED GTP-BINDING PROTEIN"/>
    <property type="match status" value="1"/>
</dbReference>